<dbReference type="EMBL" id="LIZY01000059">
    <property type="protein sequence ID" value="KPJ63840.1"/>
    <property type="molecule type" value="Genomic_DNA"/>
</dbReference>
<evidence type="ECO:0000313" key="20">
    <source>
        <dbReference type="Proteomes" id="UP000052020"/>
    </source>
</evidence>
<proteinExistence type="inferred from homology"/>
<keyword evidence="7" id="KW-0547">Nucleotide-binding</keyword>
<evidence type="ECO:0000256" key="15">
    <source>
        <dbReference type="PIRSR" id="PIRSR001529-1"/>
    </source>
</evidence>
<dbReference type="InterPro" id="IPR015866">
    <property type="entry name" value="Ser-tRNA-synth_1_N"/>
</dbReference>
<feature type="binding site" evidence="15">
    <location>
        <position position="384"/>
    </location>
    <ligand>
        <name>L-serine</name>
        <dbReference type="ChEBI" id="CHEBI:33384"/>
    </ligand>
</feature>
<evidence type="ECO:0000256" key="3">
    <source>
        <dbReference type="ARBA" id="ARBA00010728"/>
    </source>
</evidence>
<evidence type="ECO:0000256" key="4">
    <source>
        <dbReference type="ARBA" id="ARBA00012840"/>
    </source>
</evidence>
<dbReference type="CDD" id="cd00770">
    <property type="entry name" value="SerRS_core"/>
    <property type="match status" value="1"/>
</dbReference>
<dbReference type="NCBIfam" id="TIGR00414">
    <property type="entry name" value="serS"/>
    <property type="match status" value="1"/>
</dbReference>
<keyword evidence="5" id="KW-0963">Cytoplasm</keyword>
<dbReference type="Pfam" id="PF00587">
    <property type="entry name" value="tRNA-synt_2b"/>
    <property type="match status" value="1"/>
</dbReference>
<name>A0A0S7XMZ9_9BACT</name>
<evidence type="ECO:0000256" key="13">
    <source>
        <dbReference type="ARBA" id="ARBA00048823"/>
    </source>
</evidence>
<evidence type="ECO:0000256" key="8">
    <source>
        <dbReference type="ARBA" id="ARBA00022840"/>
    </source>
</evidence>
<gene>
    <name evidence="19" type="ORF">AMK68_02990</name>
</gene>
<dbReference type="GO" id="GO:0005737">
    <property type="term" value="C:cytoplasm"/>
    <property type="evidence" value="ECO:0007669"/>
    <property type="project" value="UniProtKB-SubCell"/>
</dbReference>
<feature type="binding site" evidence="16">
    <location>
        <begin position="350"/>
        <end position="353"/>
    </location>
    <ligand>
        <name>ATP</name>
        <dbReference type="ChEBI" id="CHEBI:30616"/>
    </ligand>
</feature>
<dbReference type="EC" id="6.1.1.11" evidence="4 14"/>
<feature type="binding site" evidence="15">
    <location>
        <position position="263"/>
    </location>
    <ligand>
        <name>L-serine</name>
        <dbReference type="ChEBI" id="CHEBI:33384"/>
    </ligand>
</feature>
<comment type="catalytic activity">
    <reaction evidence="12">
        <text>tRNA(Sec) + L-serine + ATP = L-seryl-tRNA(Sec) + AMP + diphosphate + H(+)</text>
        <dbReference type="Rhea" id="RHEA:42580"/>
        <dbReference type="Rhea" id="RHEA-COMP:9742"/>
        <dbReference type="Rhea" id="RHEA-COMP:10128"/>
        <dbReference type="ChEBI" id="CHEBI:15378"/>
        <dbReference type="ChEBI" id="CHEBI:30616"/>
        <dbReference type="ChEBI" id="CHEBI:33019"/>
        <dbReference type="ChEBI" id="CHEBI:33384"/>
        <dbReference type="ChEBI" id="CHEBI:78442"/>
        <dbReference type="ChEBI" id="CHEBI:78533"/>
        <dbReference type="ChEBI" id="CHEBI:456215"/>
        <dbReference type="EC" id="6.1.1.11"/>
    </reaction>
</comment>
<dbReference type="InterPro" id="IPR002314">
    <property type="entry name" value="aa-tRNA-synt_IIb"/>
</dbReference>
<protein>
    <recommendedName>
        <fullName evidence="11 14">Serine--tRNA ligase</fullName>
        <ecNumber evidence="4 14">6.1.1.11</ecNumber>
    </recommendedName>
</protein>
<comment type="subcellular location">
    <subcellularLocation>
        <location evidence="1">Cytoplasm</location>
    </subcellularLocation>
</comment>
<evidence type="ECO:0000256" key="5">
    <source>
        <dbReference type="ARBA" id="ARBA00022490"/>
    </source>
</evidence>
<dbReference type="HAMAP" id="MF_00176">
    <property type="entry name" value="Ser_tRNA_synth_type1"/>
    <property type="match status" value="1"/>
</dbReference>
<comment type="catalytic activity">
    <reaction evidence="13">
        <text>tRNA(Ser) + L-serine + ATP = L-seryl-tRNA(Ser) + AMP + diphosphate + H(+)</text>
        <dbReference type="Rhea" id="RHEA:12292"/>
        <dbReference type="Rhea" id="RHEA-COMP:9669"/>
        <dbReference type="Rhea" id="RHEA-COMP:9703"/>
        <dbReference type="ChEBI" id="CHEBI:15378"/>
        <dbReference type="ChEBI" id="CHEBI:30616"/>
        <dbReference type="ChEBI" id="CHEBI:33019"/>
        <dbReference type="ChEBI" id="CHEBI:33384"/>
        <dbReference type="ChEBI" id="CHEBI:78442"/>
        <dbReference type="ChEBI" id="CHEBI:78533"/>
        <dbReference type="ChEBI" id="CHEBI:456215"/>
        <dbReference type="EC" id="6.1.1.11"/>
    </reaction>
</comment>
<comment type="similarity">
    <text evidence="3">Belongs to the class-II aminoacyl-tRNA synthetase family. Type-1 seryl-tRNA synthetase subfamily.</text>
</comment>
<evidence type="ECO:0000256" key="6">
    <source>
        <dbReference type="ARBA" id="ARBA00022598"/>
    </source>
</evidence>
<feature type="domain" description="Aminoacyl-transfer RNA synthetases class-II family profile" evidence="18">
    <location>
        <begin position="140"/>
        <end position="411"/>
    </location>
</feature>
<dbReference type="AlphaFoldDB" id="A0A0S7XMZ9"/>
<dbReference type="PRINTS" id="PR00981">
    <property type="entry name" value="TRNASYNTHSER"/>
</dbReference>
<dbReference type="InterPro" id="IPR033729">
    <property type="entry name" value="SerRS_core"/>
</dbReference>
<dbReference type="PANTHER" id="PTHR43697:SF1">
    <property type="entry name" value="SERINE--TRNA LIGASE"/>
    <property type="match status" value="1"/>
</dbReference>
<keyword evidence="6" id="KW-0436">Ligase</keyword>
<accession>A0A0S7XMZ9</accession>
<dbReference type="SUPFAM" id="SSF46589">
    <property type="entry name" value="tRNA-binding arm"/>
    <property type="match status" value="1"/>
</dbReference>
<evidence type="ECO:0000256" key="11">
    <source>
        <dbReference type="ARBA" id="ARBA00039158"/>
    </source>
</evidence>
<dbReference type="Gene3D" id="1.10.287.40">
    <property type="entry name" value="Serine-tRNA synthetase, tRNA binding domain"/>
    <property type="match status" value="1"/>
</dbReference>
<evidence type="ECO:0000256" key="1">
    <source>
        <dbReference type="ARBA" id="ARBA00004496"/>
    </source>
</evidence>
<dbReference type="GO" id="GO:0004828">
    <property type="term" value="F:serine-tRNA ligase activity"/>
    <property type="evidence" value="ECO:0007669"/>
    <property type="project" value="UniProtKB-UniRule"/>
</dbReference>
<keyword evidence="9" id="KW-0648">Protein biosynthesis</keyword>
<dbReference type="Proteomes" id="UP000052020">
    <property type="component" value="Unassembled WGS sequence"/>
</dbReference>
<dbReference type="GO" id="GO:0005524">
    <property type="term" value="F:ATP binding"/>
    <property type="evidence" value="ECO:0007669"/>
    <property type="project" value="UniProtKB-KW"/>
</dbReference>
<feature type="coiled-coil region" evidence="17">
    <location>
        <begin position="39"/>
        <end position="104"/>
    </location>
</feature>
<dbReference type="InterPro" id="IPR002317">
    <property type="entry name" value="Ser-tRNA-ligase_type_1"/>
</dbReference>
<evidence type="ECO:0000256" key="14">
    <source>
        <dbReference type="NCBIfam" id="TIGR00414"/>
    </source>
</evidence>
<dbReference type="InterPro" id="IPR010978">
    <property type="entry name" value="tRNA-bd_arm"/>
</dbReference>
<dbReference type="Gene3D" id="3.30.930.10">
    <property type="entry name" value="Bira Bifunctional Protein, Domain 2"/>
    <property type="match status" value="1"/>
</dbReference>
<dbReference type="PIRSF" id="PIRSF001529">
    <property type="entry name" value="Ser-tRNA-synth_IIa"/>
    <property type="match status" value="1"/>
</dbReference>
<evidence type="ECO:0000256" key="12">
    <source>
        <dbReference type="ARBA" id="ARBA00047929"/>
    </source>
</evidence>
<comment type="pathway">
    <text evidence="2">Aminoacyl-tRNA biosynthesis; selenocysteinyl-tRNA(Sec) biosynthesis; L-seryl-tRNA(Sec) from L-serine and tRNA(Sec): step 1/1.</text>
</comment>
<feature type="non-terminal residue" evidence="19">
    <location>
        <position position="422"/>
    </location>
</feature>
<dbReference type="GO" id="GO:0006434">
    <property type="term" value="P:seryl-tRNA aminoacylation"/>
    <property type="evidence" value="ECO:0007669"/>
    <property type="project" value="UniProtKB-UniRule"/>
</dbReference>
<dbReference type="SUPFAM" id="SSF55681">
    <property type="entry name" value="Class II aaRS and biotin synthetases"/>
    <property type="match status" value="1"/>
</dbReference>
<dbReference type="InterPro" id="IPR042103">
    <property type="entry name" value="SerRS_1_N_sf"/>
</dbReference>
<comment type="caution">
    <text evidence="19">The sequence shown here is derived from an EMBL/GenBank/DDBJ whole genome shotgun (WGS) entry which is preliminary data.</text>
</comment>
<evidence type="ECO:0000256" key="7">
    <source>
        <dbReference type="ARBA" id="ARBA00022741"/>
    </source>
</evidence>
<organism evidence="19 20">
    <name type="scientific">candidate division KD3-62 bacterium DG_56</name>
    <dbReference type="NCBI Taxonomy" id="1704032"/>
    <lineage>
        <taxon>Bacteria</taxon>
        <taxon>candidate division KD3-62</taxon>
    </lineage>
</organism>
<dbReference type="InterPro" id="IPR006195">
    <property type="entry name" value="aa-tRNA-synth_II"/>
</dbReference>
<feature type="binding site" evidence="15">
    <location>
        <position position="286"/>
    </location>
    <ligand>
        <name>L-serine</name>
        <dbReference type="ChEBI" id="CHEBI:33384"/>
    </ligand>
</feature>
<keyword evidence="17" id="KW-0175">Coiled coil</keyword>
<evidence type="ECO:0000259" key="18">
    <source>
        <dbReference type="PROSITE" id="PS50862"/>
    </source>
</evidence>
<evidence type="ECO:0000256" key="16">
    <source>
        <dbReference type="PIRSR" id="PIRSR001529-2"/>
    </source>
</evidence>
<dbReference type="PROSITE" id="PS50862">
    <property type="entry name" value="AA_TRNA_LIGASE_II"/>
    <property type="match status" value="1"/>
</dbReference>
<evidence type="ECO:0000256" key="17">
    <source>
        <dbReference type="SAM" id="Coils"/>
    </source>
</evidence>
<sequence length="422" mass="47410">MLDLKRIRDDPEGIKAALRRRGPGQEADVDRVLAADARRRELLTEVEGLKAKRNKLSEQVSQLKRSGGDAEAVIAQSRALGERIAELDEQVRAVEAEREAALLLVPNVPDEDTPDGTTEEENVIVRTWGEPRKFDFQPKPHWELGERLGIMDFERASKLSGSMFDLLKGAGAQLRRALIDFMLDVHTKEHGYKEVWPPALVLRRTLVASGHLPRFEADQFHVPQVDGFLIPTAESPLANLHRDEILSSDDLPLYYTAYTPCFRDEKVSAGRESRGMIRRDQFDKVELFKYCLPEDSSEELEKLVANAETIYQRLGLPYQMALLCPGEMAAAAARAYDPMAWFPGLDKWLELSSCSNCLDWQARRANIRFRRGPKGKPEFVHTLNGSGLAVGRTLACVVENYQQADGSVRVPEVLVPYMGGVE</sequence>
<dbReference type="InterPro" id="IPR045864">
    <property type="entry name" value="aa-tRNA-synth_II/BPL/LPL"/>
</dbReference>
<reference evidence="19 20" key="1">
    <citation type="journal article" date="2015" name="Microbiome">
        <title>Genomic resolution of linkages in carbon, nitrogen, and sulfur cycling among widespread estuary sediment bacteria.</title>
        <authorList>
            <person name="Baker B.J."/>
            <person name="Lazar C.S."/>
            <person name="Teske A.P."/>
            <person name="Dick G.J."/>
        </authorList>
    </citation>
    <scope>NUCLEOTIDE SEQUENCE [LARGE SCALE GENOMIC DNA]</scope>
    <source>
        <strain evidence="19">DG_56</strain>
    </source>
</reference>
<keyword evidence="8 16" id="KW-0067">ATP-binding</keyword>
<dbReference type="PANTHER" id="PTHR43697">
    <property type="entry name" value="SERYL-TRNA SYNTHETASE"/>
    <property type="match status" value="1"/>
</dbReference>
<evidence type="ECO:0000256" key="10">
    <source>
        <dbReference type="ARBA" id="ARBA00023146"/>
    </source>
</evidence>
<evidence type="ECO:0000256" key="9">
    <source>
        <dbReference type="ARBA" id="ARBA00022917"/>
    </source>
</evidence>
<dbReference type="Pfam" id="PF02403">
    <property type="entry name" value="Seryl_tRNA_N"/>
    <property type="match status" value="1"/>
</dbReference>
<evidence type="ECO:0000256" key="2">
    <source>
        <dbReference type="ARBA" id="ARBA00005045"/>
    </source>
</evidence>
<evidence type="ECO:0000313" key="19">
    <source>
        <dbReference type="EMBL" id="KPJ63840.1"/>
    </source>
</evidence>
<keyword evidence="10 19" id="KW-0030">Aminoacyl-tRNA synthetase</keyword>
<feature type="binding site" evidence="15">
    <location>
        <position position="232"/>
    </location>
    <ligand>
        <name>L-serine</name>
        <dbReference type="ChEBI" id="CHEBI:33384"/>
    </ligand>
</feature>
<feature type="binding site" evidence="16">
    <location>
        <begin position="263"/>
        <end position="265"/>
    </location>
    <ligand>
        <name>ATP</name>
        <dbReference type="ChEBI" id="CHEBI:30616"/>
    </ligand>
</feature>